<evidence type="ECO:0000313" key="1">
    <source>
        <dbReference type="EMBL" id="MCP2728751.1"/>
    </source>
</evidence>
<comment type="caution">
    <text evidence="1">The sequence shown here is derived from an EMBL/GenBank/DDBJ whole genome shotgun (WGS) entry which is preliminary data.</text>
</comment>
<evidence type="ECO:0000313" key="2">
    <source>
        <dbReference type="Proteomes" id="UP001204953"/>
    </source>
</evidence>
<dbReference type="AlphaFoldDB" id="A0AAE3GRR8"/>
<keyword evidence="2" id="KW-1185">Reference proteome</keyword>
<protein>
    <submittedName>
        <fullName evidence="1">Uncharacterized protein</fullName>
    </submittedName>
</protein>
<dbReference type="Proteomes" id="UP001204953">
    <property type="component" value="Unassembled WGS sequence"/>
</dbReference>
<accession>A0AAE3GRR8</accession>
<proteinExistence type="predicted"/>
<name>A0AAE3GRR8_9CYAN</name>
<reference evidence="1" key="1">
    <citation type="submission" date="2022-06" db="EMBL/GenBank/DDBJ databases">
        <title>New cyanobacteria of genus Symplocastrum in benthos of Lake Baikal.</title>
        <authorList>
            <person name="Sorokovikova E."/>
            <person name="Tikhonova I."/>
            <person name="Krasnopeev A."/>
            <person name="Evseev P."/>
            <person name="Gladkikh A."/>
            <person name="Belykh O."/>
        </authorList>
    </citation>
    <scope>NUCLEOTIDE SEQUENCE</scope>
    <source>
        <strain evidence="1">BBK-W-15</strain>
    </source>
</reference>
<dbReference type="EMBL" id="JAMZMM010000072">
    <property type="protein sequence ID" value="MCP2728751.1"/>
    <property type="molecule type" value="Genomic_DNA"/>
</dbReference>
<organism evidence="1 2">
    <name type="scientific">Limnofasciculus baicalensis BBK-W-15</name>
    <dbReference type="NCBI Taxonomy" id="2699891"/>
    <lineage>
        <taxon>Bacteria</taxon>
        <taxon>Bacillati</taxon>
        <taxon>Cyanobacteriota</taxon>
        <taxon>Cyanophyceae</taxon>
        <taxon>Coleofasciculales</taxon>
        <taxon>Coleofasciculaceae</taxon>
        <taxon>Limnofasciculus</taxon>
        <taxon>Limnofasciculus baicalensis</taxon>
    </lineage>
</organism>
<gene>
    <name evidence="1" type="ORF">NJ959_09760</name>
</gene>
<sequence length="66" mass="7143">MKAILKKYPELVSIGDALDTYRQGLPITLHCLSCSQLLKVTEVVATGTLSVTCGNGCTNFRAKRKS</sequence>